<gene>
    <name evidence="1" type="ORF">J2Z80_001890</name>
</gene>
<dbReference type="EMBL" id="JAGGLT010000019">
    <property type="protein sequence ID" value="MBP2072359.1"/>
    <property type="molecule type" value="Genomic_DNA"/>
</dbReference>
<dbReference type="RefSeq" id="WP_280953182.1">
    <property type="nucleotide sequence ID" value="NZ_JAGGLT010000019.1"/>
</dbReference>
<organism evidence="1 2">
    <name type="scientific">Thermoanaerobacterium butyriciformans</name>
    <dbReference type="NCBI Taxonomy" id="1702242"/>
    <lineage>
        <taxon>Bacteria</taxon>
        <taxon>Bacillati</taxon>
        <taxon>Bacillota</taxon>
        <taxon>Clostridia</taxon>
        <taxon>Thermoanaerobacterales</taxon>
        <taxon>Thermoanaerobacteraceae</taxon>
        <taxon>Thermoanaerobacterium</taxon>
    </lineage>
</organism>
<keyword evidence="2" id="KW-1185">Reference proteome</keyword>
<protein>
    <recommendedName>
        <fullName evidence="3">Copper amine oxidase-like N-terminal domain-containing protein</fullName>
    </recommendedName>
</protein>
<evidence type="ECO:0000313" key="2">
    <source>
        <dbReference type="Proteomes" id="UP001166402"/>
    </source>
</evidence>
<reference evidence="1" key="1">
    <citation type="submission" date="2021-03" db="EMBL/GenBank/DDBJ databases">
        <title>Genomic Encyclopedia of Type Strains, Phase IV (KMG-IV): sequencing the most valuable type-strain genomes for metagenomic binning, comparative biology and taxonomic classification.</title>
        <authorList>
            <person name="Goeker M."/>
        </authorList>
    </citation>
    <scope>NUCLEOTIDE SEQUENCE</scope>
    <source>
        <strain evidence="1">DSM 101588</strain>
    </source>
</reference>
<name>A0ABS4NFA5_9THEO</name>
<accession>A0ABS4NFA5</accession>
<evidence type="ECO:0000313" key="1">
    <source>
        <dbReference type="EMBL" id="MBP2072359.1"/>
    </source>
</evidence>
<sequence length="41" mass="4562">MGKIFYLDSEAVIHLRVISETFGYKVDFKDGIITVDAAQGN</sequence>
<dbReference type="Proteomes" id="UP001166402">
    <property type="component" value="Unassembled WGS sequence"/>
</dbReference>
<evidence type="ECO:0008006" key="3">
    <source>
        <dbReference type="Google" id="ProtNLM"/>
    </source>
</evidence>
<proteinExistence type="predicted"/>
<comment type="caution">
    <text evidence="1">The sequence shown here is derived from an EMBL/GenBank/DDBJ whole genome shotgun (WGS) entry which is preliminary data.</text>
</comment>